<reference evidence="1 2" key="1">
    <citation type="submission" date="2020-06" db="EMBL/GenBank/DDBJ databases">
        <title>Genome sequence of Rhizobium sp strain ADMK78.</title>
        <authorList>
            <person name="Rahi P."/>
        </authorList>
    </citation>
    <scope>NUCLEOTIDE SEQUENCE [LARGE SCALE GENOMIC DNA]</scope>
    <source>
        <strain evidence="1 2">ADMK78</strain>
    </source>
</reference>
<keyword evidence="2" id="KW-1185">Reference proteome</keyword>
<organism evidence="1 2">
    <name type="scientific">Peteryoungia desertarenae</name>
    <dbReference type="NCBI Taxonomy" id="1813451"/>
    <lineage>
        <taxon>Bacteria</taxon>
        <taxon>Pseudomonadati</taxon>
        <taxon>Pseudomonadota</taxon>
        <taxon>Alphaproteobacteria</taxon>
        <taxon>Hyphomicrobiales</taxon>
        <taxon>Rhizobiaceae</taxon>
        <taxon>Peteryoungia</taxon>
    </lineage>
</organism>
<name>A0ABX6QM84_9HYPH</name>
<accession>A0ABX6QM84</accession>
<proteinExistence type="predicted"/>
<dbReference type="RefSeq" id="WP_171033624.1">
    <property type="nucleotide sequence ID" value="NZ_CP058350.1"/>
</dbReference>
<evidence type="ECO:0000313" key="2">
    <source>
        <dbReference type="Proteomes" id="UP000308530"/>
    </source>
</evidence>
<evidence type="ECO:0000313" key="1">
    <source>
        <dbReference type="EMBL" id="QLF69579.1"/>
    </source>
</evidence>
<sequence>MKMAQRPTLQELVETVARMSARFSASGDPRVVDLMHYVSMLERRFEADLPDPRDQALAHASALMVVRAVAEQWQLE</sequence>
<dbReference type="Proteomes" id="UP000308530">
    <property type="component" value="Chromosome"/>
</dbReference>
<dbReference type="EMBL" id="CP058350">
    <property type="protein sequence ID" value="QLF69579.1"/>
    <property type="molecule type" value="Genomic_DNA"/>
</dbReference>
<gene>
    <name evidence="1" type="ORF">FE840_008500</name>
</gene>
<protein>
    <submittedName>
        <fullName evidence="1">Uncharacterized protein</fullName>
    </submittedName>
</protein>